<evidence type="ECO:0000313" key="8">
    <source>
        <dbReference type="RefSeq" id="XP_070423458.1"/>
    </source>
</evidence>
<reference evidence="8" key="1">
    <citation type="submission" date="2025-08" db="UniProtKB">
        <authorList>
            <consortium name="RefSeq"/>
        </authorList>
    </citation>
    <scope>IDENTIFICATION</scope>
    <source>
        <tissue evidence="8">Blood</tissue>
    </source>
</reference>
<keyword evidence="2" id="KW-0677">Repeat</keyword>
<dbReference type="InterPro" id="IPR057357">
    <property type="entry name" value="Znf-C2H2_ZFAND2A/B"/>
</dbReference>
<dbReference type="SMART" id="SM00154">
    <property type="entry name" value="ZnF_AN1"/>
    <property type="match status" value="2"/>
</dbReference>
<feature type="domain" description="AN1-type" evidence="6">
    <location>
        <begin position="54"/>
        <end position="102"/>
    </location>
</feature>
<dbReference type="Pfam" id="PF01428">
    <property type="entry name" value="zf-AN1"/>
    <property type="match status" value="2"/>
</dbReference>
<dbReference type="RefSeq" id="XP_070423458.1">
    <property type="nucleotide sequence ID" value="XM_070567357.1"/>
</dbReference>
<dbReference type="Proteomes" id="UP001652662">
    <property type="component" value="Chromosome 12"/>
</dbReference>
<evidence type="ECO:0000256" key="1">
    <source>
        <dbReference type="ARBA" id="ARBA00022723"/>
    </source>
</evidence>
<evidence type="ECO:0000256" key="3">
    <source>
        <dbReference type="ARBA" id="ARBA00022771"/>
    </source>
</evidence>
<evidence type="ECO:0000259" key="6">
    <source>
        <dbReference type="PROSITE" id="PS51039"/>
    </source>
</evidence>
<keyword evidence="1" id="KW-0479">Metal-binding</keyword>
<keyword evidence="3 5" id="KW-0863">Zinc-finger</keyword>
<evidence type="ECO:0000256" key="2">
    <source>
        <dbReference type="ARBA" id="ARBA00022737"/>
    </source>
</evidence>
<gene>
    <name evidence="8" type="primary">ZFAND2A</name>
</gene>
<evidence type="ECO:0000256" key="4">
    <source>
        <dbReference type="ARBA" id="ARBA00022833"/>
    </source>
</evidence>
<keyword evidence="7" id="KW-1185">Reference proteome</keyword>
<evidence type="ECO:0000256" key="5">
    <source>
        <dbReference type="PROSITE-ProRule" id="PRU00449"/>
    </source>
</evidence>
<dbReference type="PANTHER" id="PTHR14677">
    <property type="entry name" value="ARSENITE INDUCUBLE RNA ASSOCIATED PROTEIN AIP-1-RELATED"/>
    <property type="match status" value="1"/>
</dbReference>
<dbReference type="PROSITE" id="PS51039">
    <property type="entry name" value="ZF_AN1"/>
    <property type="match status" value="2"/>
</dbReference>
<dbReference type="InterPro" id="IPR000058">
    <property type="entry name" value="Znf_AN1"/>
</dbReference>
<dbReference type="Pfam" id="PF25403">
    <property type="entry name" value="zf-C2H2_ZFAND2"/>
    <property type="match status" value="1"/>
</dbReference>
<dbReference type="PANTHER" id="PTHR14677:SF11">
    <property type="entry name" value="AN1-TYPE ZINC FINGER PROTEIN 2A"/>
    <property type="match status" value="1"/>
</dbReference>
<accession>A0ABM4K5J1</accession>
<organism evidence="7 8">
    <name type="scientific">Equus przewalskii</name>
    <name type="common">Przewalski's horse</name>
    <name type="synonym">Equus caballus przewalskii</name>
    <dbReference type="NCBI Taxonomy" id="9798"/>
    <lineage>
        <taxon>Eukaryota</taxon>
        <taxon>Metazoa</taxon>
        <taxon>Chordata</taxon>
        <taxon>Craniata</taxon>
        <taxon>Vertebrata</taxon>
        <taxon>Euteleostomi</taxon>
        <taxon>Mammalia</taxon>
        <taxon>Eutheria</taxon>
        <taxon>Laurasiatheria</taxon>
        <taxon>Perissodactyla</taxon>
        <taxon>Equidae</taxon>
        <taxon>Equus</taxon>
    </lineage>
</organism>
<sequence length="284" mass="31187">MAGAGGGCATDVVACAVDFSFLPSALPSSVVCLFSRGTLRSTVWLGRFLTMEFPDLGKHCSEKTCNQLDFLPLKCDACKQDFCKDHFTYTAHKCPYAFKKDVQVPVCPLCNNPIPIKKGEIPDVVVGEHIDRDCKSHPGRREKIFTYRCSKEGCRRKEMLRVACDQCHGNFCIQHRHPLDHSCTRGSRPITAAGCSAAGASGSKPSAALHALSSSWLAQRLRYQSAWRAWLSCLCPVWQLVVRGDAEESCSLSLTCSTAVQLNPEGRCGTCPAAPSMPRWKVKR</sequence>
<proteinExistence type="predicted"/>
<feature type="domain" description="AN1-type" evidence="6">
    <location>
        <begin position="143"/>
        <end position="191"/>
    </location>
</feature>
<evidence type="ECO:0000313" key="7">
    <source>
        <dbReference type="Proteomes" id="UP001652662"/>
    </source>
</evidence>
<name>A0ABM4K5J1_EQUPR</name>
<dbReference type="SUPFAM" id="SSF118310">
    <property type="entry name" value="AN1-like Zinc finger"/>
    <property type="match status" value="2"/>
</dbReference>
<protein>
    <submittedName>
        <fullName evidence="8">AN1-type zinc finger protein 2A isoform X1</fullName>
    </submittedName>
</protein>
<dbReference type="Gene3D" id="4.10.1110.10">
    <property type="entry name" value="AN1-like Zinc finger"/>
    <property type="match status" value="2"/>
</dbReference>
<dbReference type="InterPro" id="IPR035896">
    <property type="entry name" value="AN1-like_Znf"/>
</dbReference>
<dbReference type="GeneID" id="103560278"/>
<keyword evidence="4" id="KW-0862">Zinc</keyword>